<protein>
    <submittedName>
        <fullName evidence="2">HET-domain-containing protein</fullName>
    </submittedName>
</protein>
<dbReference type="AlphaFoldDB" id="A0A4S8LPV6"/>
<evidence type="ECO:0000313" key="3">
    <source>
        <dbReference type="Proteomes" id="UP000297245"/>
    </source>
</evidence>
<dbReference type="InterPro" id="IPR010730">
    <property type="entry name" value="HET"/>
</dbReference>
<dbReference type="PANTHER" id="PTHR10622">
    <property type="entry name" value="HET DOMAIN-CONTAINING PROTEIN"/>
    <property type="match status" value="1"/>
</dbReference>
<dbReference type="Pfam" id="PF06985">
    <property type="entry name" value="HET"/>
    <property type="match status" value="1"/>
</dbReference>
<organism evidence="2 3">
    <name type="scientific">Dendrothele bispora (strain CBS 962.96)</name>
    <dbReference type="NCBI Taxonomy" id="1314807"/>
    <lineage>
        <taxon>Eukaryota</taxon>
        <taxon>Fungi</taxon>
        <taxon>Dikarya</taxon>
        <taxon>Basidiomycota</taxon>
        <taxon>Agaricomycotina</taxon>
        <taxon>Agaricomycetes</taxon>
        <taxon>Agaricomycetidae</taxon>
        <taxon>Agaricales</taxon>
        <taxon>Agaricales incertae sedis</taxon>
        <taxon>Dendrothele</taxon>
    </lineage>
</organism>
<dbReference type="EMBL" id="ML179319">
    <property type="protein sequence ID" value="THU90993.1"/>
    <property type="molecule type" value="Genomic_DNA"/>
</dbReference>
<gene>
    <name evidence="2" type="ORF">K435DRAFT_863844</name>
</gene>
<evidence type="ECO:0000313" key="2">
    <source>
        <dbReference type="EMBL" id="THU90993.1"/>
    </source>
</evidence>
<feature type="domain" description="Heterokaryon incompatibility" evidence="1">
    <location>
        <begin position="21"/>
        <end position="111"/>
    </location>
</feature>
<name>A0A4S8LPV6_DENBC</name>
<dbReference type="Proteomes" id="UP000297245">
    <property type="component" value="Unassembled WGS sequence"/>
</dbReference>
<dbReference type="PANTHER" id="PTHR10622:SF10">
    <property type="entry name" value="HET DOMAIN-CONTAINING PROTEIN"/>
    <property type="match status" value="1"/>
</dbReference>
<dbReference type="OrthoDB" id="5122891at2759"/>
<evidence type="ECO:0000259" key="1">
    <source>
        <dbReference type="Pfam" id="PF06985"/>
    </source>
</evidence>
<proteinExistence type="predicted"/>
<keyword evidence="3" id="KW-1185">Reference proteome</keyword>
<sequence>MRLLNTKSFQLEEFHADIPPYAILSHTWEKEEVSFQDIQDLNVAKGKKGWKKVQSACAYARRYKFDWIWIDTCCIDKSSSAELSEAINSMYPYYRGARVCYAYLCDASSEEDPRDVRSGFKRSRWFERGWTLQELIAPRYVVILDKDWKEIGTRWSLGDAISAITSIPVQVFKHGDIEKFSIAQKMSWAASRKTTRPEDMAYCLMGIFGVNMSPIYGEGGEKAFMRLQQEIIKYSDDRSIFAWITSPQSRHPQETRGLLAKSPREFRVSGEVGISESGIVGDKSSFSFGNNGLHIHLPLVKAIGLGDDVFLAPLHCRTNDGRYVGLYLQRTNGNRCVRFLPDRLTFVDPDTPPNGTDYSLTELVVKESLFSRRHEEELPEHDQVIKFHIKLPAQQITFVRGRRDNPVLDWDFNHDCDLNTTTVRISPMGFGEVTSAGLEYQTQTGEEFLITLQVQRGNFPEIHMQNRDTGWLGYRSPQITVRRKPFYVDRILLPFVDTNAMLSCALQMTGDPLENILELDYIPKNDPRIICMTRVLRPPVIGFMVYRKLFRFRSPLFFQEIFPPDFLTKTDSLSCYVSIPDFDGTPNSMHRVIACKIPDLYKDRVIYVALGLHESGMPWTDIIAPSNGHLQTEEVWRSYLDSGSRAKKRQRCQTSASAALNYLWDSLNVTATIEERTTLQLGSHFLKLEVCSTKQRSLSAP</sequence>
<reference evidence="2 3" key="1">
    <citation type="journal article" date="2019" name="Nat. Ecol. Evol.">
        <title>Megaphylogeny resolves global patterns of mushroom evolution.</title>
        <authorList>
            <person name="Varga T."/>
            <person name="Krizsan K."/>
            <person name="Foldi C."/>
            <person name="Dima B."/>
            <person name="Sanchez-Garcia M."/>
            <person name="Sanchez-Ramirez S."/>
            <person name="Szollosi G.J."/>
            <person name="Szarkandi J.G."/>
            <person name="Papp V."/>
            <person name="Albert L."/>
            <person name="Andreopoulos W."/>
            <person name="Angelini C."/>
            <person name="Antonin V."/>
            <person name="Barry K.W."/>
            <person name="Bougher N.L."/>
            <person name="Buchanan P."/>
            <person name="Buyck B."/>
            <person name="Bense V."/>
            <person name="Catcheside P."/>
            <person name="Chovatia M."/>
            <person name="Cooper J."/>
            <person name="Damon W."/>
            <person name="Desjardin D."/>
            <person name="Finy P."/>
            <person name="Geml J."/>
            <person name="Haridas S."/>
            <person name="Hughes K."/>
            <person name="Justo A."/>
            <person name="Karasinski D."/>
            <person name="Kautmanova I."/>
            <person name="Kiss B."/>
            <person name="Kocsube S."/>
            <person name="Kotiranta H."/>
            <person name="LaButti K.M."/>
            <person name="Lechner B.E."/>
            <person name="Liimatainen K."/>
            <person name="Lipzen A."/>
            <person name="Lukacs Z."/>
            <person name="Mihaltcheva S."/>
            <person name="Morgado L.N."/>
            <person name="Niskanen T."/>
            <person name="Noordeloos M.E."/>
            <person name="Ohm R.A."/>
            <person name="Ortiz-Santana B."/>
            <person name="Ovrebo C."/>
            <person name="Racz N."/>
            <person name="Riley R."/>
            <person name="Savchenko A."/>
            <person name="Shiryaev A."/>
            <person name="Soop K."/>
            <person name="Spirin V."/>
            <person name="Szebenyi C."/>
            <person name="Tomsovsky M."/>
            <person name="Tulloss R.E."/>
            <person name="Uehling J."/>
            <person name="Grigoriev I.V."/>
            <person name="Vagvolgyi C."/>
            <person name="Papp T."/>
            <person name="Martin F.M."/>
            <person name="Miettinen O."/>
            <person name="Hibbett D.S."/>
            <person name="Nagy L.G."/>
        </authorList>
    </citation>
    <scope>NUCLEOTIDE SEQUENCE [LARGE SCALE GENOMIC DNA]</scope>
    <source>
        <strain evidence="2 3">CBS 962.96</strain>
    </source>
</reference>
<accession>A0A4S8LPV6</accession>